<dbReference type="SUPFAM" id="SSF54909">
    <property type="entry name" value="Dimeric alpha+beta barrel"/>
    <property type="match status" value="1"/>
</dbReference>
<evidence type="ECO:0000313" key="2">
    <source>
        <dbReference type="EMBL" id="SIO53379.1"/>
    </source>
</evidence>
<dbReference type="PANTHER" id="PTHR41521:SF4">
    <property type="entry name" value="BLR0684 PROTEIN"/>
    <property type="match status" value="1"/>
</dbReference>
<dbReference type="STRING" id="536979.SAMN04488055_5402"/>
<dbReference type="Gene3D" id="3.30.70.100">
    <property type="match status" value="1"/>
</dbReference>
<dbReference type="EMBL" id="FSRA01000002">
    <property type="protein sequence ID" value="SIO53379.1"/>
    <property type="molecule type" value="Genomic_DNA"/>
</dbReference>
<feature type="domain" description="DUF1330" evidence="1">
    <location>
        <begin position="13"/>
        <end position="104"/>
    </location>
</feature>
<name>A0A1N6K9W3_9BACT</name>
<dbReference type="Pfam" id="PF07045">
    <property type="entry name" value="DUF1330"/>
    <property type="match status" value="1"/>
</dbReference>
<organism evidence="2 3">
    <name type="scientific">Chitinophaga niabensis</name>
    <dbReference type="NCBI Taxonomy" id="536979"/>
    <lineage>
        <taxon>Bacteria</taxon>
        <taxon>Pseudomonadati</taxon>
        <taxon>Bacteroidota</taxon>
        <taxon>Chitinophagia</taxon>
        <taxon>Chitinophagales</taxon>
        <taxon>Chitinophagaceae</taxon>
        <taxon>Chitinophaga</taxon>
    </lineage>
</organism>
<reference evidence="2 3" key="1">
    <citation type="submission" date="2016-11" db="EMBL/GenBank/DDBJ databases">
        <authorList>
            <person name="Jaros S."/>
            <person name="Januszkiewicz K."/>
            <person name="Wedrychowicz H."/>
        </authorList>
    </citation>
    <scope>NUCLEOTIDE SEQUENCE [LARGE SCALE GENOMIC DNA]</scope>
    <source>
        <strain evidence="2 3">DSM 24787</strain>
    </source>
</reference>
<dbReference type="InterPro" id="IPR010753">
    <property type="entry name" value="DUF1330"/>
</dbReference>
<protein>
    <submittedName>
        <fullName evidence="2">Uncharacterized conserved protein, DUF1330 family</fullName>
    </submittedName>
</protein>
<dbReference type="Proteomes" id="UP000185003">
    <property type="component" value="Unassembled WGS sequence"/>
</dbReference>
<dbReference type="AlphaFoldDB" id="A0A1N6K9W3"/>
<dbReference type="InterPro" id="IPR011008">
    <property type="entry name" value="Dimeric_a/b-barrel"/>
</dbReference>
<sequence length="105" mass="11823">MEGNFGENIIFMVYYMISYDIDNWEGFSQYGPAIAPLFKKYGAEVLASDTSGIVMEGEGRMMNAIVQFPSEEAALGMYYDPEYISLKKLRTDNTSKCTMVLVRGT</sequence>
<evidence type="ECO:0000313" key="3">
    <source>
        <dbReference type="Proteomes" id="UP000185003"/>
    </source>
</evidence>
<keyword evidence="3" id="KW-1185">Reference proteome</keyword>
<proteinExistence type="predicted"/>
<evidence type="ECO:0000259" key="1">
    <source>
        <dbReference type="Pfam" id="PF07045"/>
    </source>
</evidence>
<accession>A0A1N6K9W3</accession>
<dbReference type="PANTHER" id="PTHR41521">
    <property type="match status" value="1"/>
</dbReference>
<gene>
    <name evidence="2" type="ORF">SAMN04488055_5402</name>
</gene>